<gene>
    <name evidence="9" type="ORF">K8I29_17145</name>
</gene>
<comment type="caution">
    <text evidence="9">The sequence shown here is derived from an EMBL/GenBank/DDBJ whole genome shotgun (WGS) entry which is preliminary data.</text>
</comment>
<name>A0A953M2W4_9BACT</name>
<evidence type="ECO:0000259" key="8">
    <source>
        <dbReference type="SMART" id="SM00359"/>
    </source>
</evidence>
<feature type="domain" description="PUA" evidence="8">
    <location>
        <begin position="103"/>
        <end position="186"/>
    </location>
</feature>
<sequence>IIIAEFYLVRGNGIILVDNGNNTVGKEGDEGVLRVEITSPVRKVLTAKKAMSYGIKVNIISGKKKGLLTALLNGEPHGTEFRPRTRSISSRKGWIAYAIRPKGTLLMDEGAVHAVLRAGKSLLPSGILSVKGAFDTGDAVYCTDPHGKRIAKGIVNYSSPDVERIKGKRTSEIEAILGYKYSDEVIHRDNLVLLP</sequence>
<evidence type="ECO:0000256" key="2">
    <source>
        <dbReference type="ARBA" id="ARBA00022605"/>
    </source>
</evidence>
<dbReference type="SMART" id="SM00359">
    <property type="entry name" value="PUA"/>
    <property type="match status" value="1"/>
</dbReference>
<reference evidence="9" key="1">
    <citation type="journal article" date="2021" name="bioRxiv">
        <title>Unraveling nitrogen, sulfur and carbon metabolic pathways and microbial community transcriptional responses to substrate deprivation and toxicity stresses in a bioreactor mimicking anoxic brackish coastal sediment conditions.</title>
        <authorList>
            <person name="Martins P.D."/>
            <person name="Echeveste M.J."/>
            <person name="Arshad A."/>
            <person name="Kurth J."/>
            <person name="Ouboter H."/>
            <person name="Jetten M.S.M."/>
            <person name="Welte C.U."/>
        </authorList>
    </citation>
    <scope>NUCLEOTIDE SEQUENCE</scope>
    <source>
        <strain evidence="9">MAG_39</strain>
    </source>
</reference>
<evidence type="ECO:0000313" key="10">
    <source>
        <dbReference type="Proteomes" id="UP000705867"/>
    </source>
</evidence>
<dbReference type="Gene3D" id="2.30.130.10">
    <property type="entry name" value="PUA domain"/>
    <property type="match status" value="1"/>
</dbReference>
<evidence type="ECO:0000256" key="4">
    <source>
        <dbReference type="ARBA" id="ARBA00022679"/>
    </source>
</evidence>
<dbReference type="PROSITE" id="PS50890">
    <property type="entry name" value="PUA"/>
    <property type="match status" value="1"/>
</dbReference>
<dbReference type="InterPro" id="IPR002478">
    <property type="entry name" value="PUA"/>
</dbReference>
<dbReference type="GO" id="GO:0003723">
    <property type="term" value="F:RNA binding"/>
    <property type="evidence" value="ECO:0007669"/>
    <property type="project" value="InterPro"/>
</dbReference>
<keyword evidence="1" id="KW-0963">Cytoplasm</keyword>
<keyword evidence="5" id="KW-0547">Nucleotide-binding</keyword>
<dbReference type="GO" id="GO:0008652">
    <property type="term" value="P:amino acid biosynthetic process"/>
    <property type="evidence" value="ECO:0007669"/>
    <property type="project" value="UniProtKB-KW"/>
</dbReference>
<dbReference type="GO" id="GO:0004349">
    <property type="term" value="F:glutamate 5-kinase activity"/>
    <property type="evidence" value="ECO:0007669"/>
    <property type="project" value="TreeGrafter"/>
</dbReference>
<dbReference type="InterPro" id="IPR015947">
    <property type="entry name" value="PUA-like_sf"/>
</dbReference>
<keyword evidence="2" id="KW-0028">Amino-acid biosynthesis</keyword>
<evidence type="ECO:0000256" key="3">
    <source>
        <dbReference type="ARBA" id="ARBA00022650"/>
    </source>
</evidence>
<dbReference type="InterPro" id="IPR036393">
    <property type="entry name" value="AceGlu_kinase-like_sf"/>
</dbReference>
<proteinExistence type="predicted"/>
<evidence type="ECO:0000256" key="5">
    <source>
        <dbReference type="ARBA" id="ARBA00022741"/>
    </source>
</evidence>
<evidence type="ECO:0000256" key="6">
    <source>
        <dbReference type="ARBA" id="ARBA00022777"/>
    </source>
</evidence>
<evidence type="ECO:0000256" key="1">
    <source>
        <dbReference type="ARBA" id="ARBA00022490"/>
    </source>
</evidence>
<keyword evidence="7" id="KW-0067">ATP-binding</keyword>
<dbReference type="CDD" id="cd21157">
    <property type="entry name" value="PUA_G5K"/>
    <property type="match status" value="1"/>
</dbReference>
<dbReference type="Proteomes" id="UP000705867">
    <property type="component" value="Unassembled WGS sequence"/>
</dbReference>
<dbReference type="SUPFAM" id="SSF53633">
    <property type="entry name" value="Carbamate kinase-like"/>
    <property type="match status" value="1"/>
</dbReference>
<dbReference type="GO" id="GO:0005524">
    <property type="term" value="F:ATP binding"/>
    <property type="evidence" value="ECO:0007669"/>
    <property type="project" value="UniProtKB-KW"/>
</dbReference>
<dbReference type="Pfam" id="PF01472">
    <property type="entry name" value="PUA"/>
    <property type="match status" value="1"/>
</dbReference>
<dbReference type="AlphaFoldDB" id="A0A953M2W4"/>
<organism evidence="9 10">
    <name type="scientific">Candidatus Nitrobium versatile</name>
    <dbReference type="NCBI Taxonomy" id="2884831"/>
    <lineage>
        <taxon>Bacteria</taxon>
        <taxon>Pseudomonadati</taxon>
        <taxon>Nitrospirota</taxon>
        <taxon>Nitrospiria</taxon>
        <taxon>Nitrospirales</taxon>
        <taxon>Nitrospiraceae</taxon>
        <taxon>Candidatus Nitrobium</taxon>
    </lineage>
</organism>
<feature type="non-terminal residue" evidence="9">
    <location>
        <position position="1"/>
    </location>
</feature>
<keyword evidence="4" id="KW-0808">Transferase</keyword>
<reference evidence="9" key="2">
    <citation type="submission" date="2021-08" db="EMBL/GenBank/DDBJ databases">
        <authorList>
            <person name="Dalcin Martins P."/>
        </authorList>
    </citation>
    <scope>NUCLEOTIDE SEQUENCE</scope>
    <source>
        <strain evidence="9">MAG_39</strain>
    </source>
</reference>
<keyword evidence="6" id="KW-0418">Kinase</keyword>
<protein>
    <recommendedName>
        <fullName evidence="8">PUA domain-containing protein</fullName>
    </recommendedName>
</protein>
<evidence type="ECO:0000256" key="7">
    <source>
        <dbReference type="ARBA" id="ARBA00022840"/>
    </source>
</evidence>
<dbReference type="Gene3D" id="3.40.1160.10">
    <property type="entry name" value="Acetylglutamate kinase-like"/>
    <property type="match status" value="1"/>
</dbReference>
<dbReference type="GO" id="GO:0005829">
    <property type="term" value="C:cytosol"/>
    <property type="evidence" value="ECO:0007669"/>
    <property type="project" value="TreeGrafter"/>
</dbReference>
<dbReference type="FunFam" id="2.30.130.10:FF:000007">
    <property type="entry name" value="Glutamate 5-kinase"/>
    <property type="match status" value="1"/>
</dbReference>
<evidence type="ECO:0000313" key="9">
    <source>
        <dbReference type="EMBL" id="MBZ0157926.1"/>
    </source>
</evidence>
<accession>A0A953M2W4</accession>
<dbReference type="EMBL" id="JAIOIV010000131">
    <property type="protein sequence ID" value="MBZ0157926.1"/>
    <property type="molecule type" value="Genomic_DNA"/>
</dbReference>
<dbReference type="SUPFAM" id="SSF88697">
    <property type="entry name" value="PUA domain-like"/>
    <property type="match status" value="1"/>
</dbReference>
<dbReference type="InterPro" id="IPR036974">
    <property type="entry name" value="PUA_sf"/>
</dbReference>
<keyword evidence="3" id="KW-0641">Proline biosynthesis</keyword>
<dbReference type="PANTHER" id="PTHR43654">
    <property type="entry name" value="GLUTAMATE 5-KINASE"/>
    <property type="match status" value="1"/>
</dbReference>
<dbReference type="PANTHER" id="PTHR43654:SF1">
    <property type="entry name" value="ISOPENTENYL PHOSPHATE KINASE"/>
    <property type="match status" value="1"/>
</dbReference>